<evidence type="ECO:0000256" key="2">
    <source>
        <dbReference type="ARBA" id="ARBA00022438"/>
    </source>
</evidence>
<dbReference type="PANTHER" id="PTHR43330">
    <property type="entry name" value="METHIONINE AMINOPEPTIDASE"/>
    <property type="match status" value="1"/>
</dbReference>
<comment type="cofactor">
    <cofactor evidence="6">
        <name>Co(2+)</name>
        <dbReference type="ChEBI" id="CHEBI:48828"/>
    </cofactor>
    <cofactor evidence="6">
        <name>Zn(2+)</name>
        <dbReference type="ChEBI" id="CHEBI:29105"/>
    </cofactor>
    <cofactor evidence="6">
        <name>Mn(2+)</name>
        <dbReference type="ChEBI" id="CHEBI:29035"/>
    </cofactor>
    <cofactor evidence="6">
        <name>Fe(2+)</name>
        <dbReference type="ChEBI" id="CHEBI:29033"/>
    </cofactor>
    <text evidence="6">Binds 2 divalent metal cations per subunit. Has a high-affinity and a low affinity metal-binding site. The true nature of the physiological cofactor is under debate. The enzyme is active with cobalt, zinc, manganese or divalent iron ions.</text>
</comment>
<evidence type="ECO:0000256" key="4">
    <source>
        <dbReference type="ARBA" id="ARBA00022723"/>
    </source>
</evidence>
<comment type="caution">
    <text evidence="8">The sequence shown here is derived from an EMBL/GenBank/DDBJ whole genome shotgun (WGS) entry which is preliminary data.</text>
</comment>
<proteinExistence type="inferred from homology"/>
<dbReference type="NCBIfam" id="TIGR00500">
    <property type="entry name" value="met_pdase_I"/>
    <property type="match status" value="1"/>
</dbReference>
<dbReference type="GO" id="GO:0006508">
    <property type="term" value="P:proteolysis"/>
    <property type="evidence" value="ECO:0007669"/>
    <property type="project" value="UniProtKB-KW"/>
</dbReference>
<dbReference type="EMBL" id="MGFU01000026">
    <property type="protein sequence ID" value="OGM12612.1"/>
    <property type="molecule type" value="Genomic_DNA"/>
</dbReference>
<dbReference type="EC" id="3.4.11.18" evidence="6"/>
<dbReference type="GO" id="GO:0004239">
    <property type="term" value="F:initiator methionyl aminopeptidase activity"/>
    <property type="evidence" value="ECO:0007669"/>
    <property type="project" value="UniProtKB-EC"/>
</dbReference>
<dbReference type="Gene3D" id="3.90.230.10">
    <property type="entry name" value="Creatinase/methionine aminopeptidase superfamily"/>
    <property type="match status" value="1"/>
</dbReference>
<comment type="function">
    <text evidence="1">Removes the N-terminal methionine from nascent proteins. The N-terminal methionine is often cleaved when the second residue in the primary sequence is small and uncharged (Met-Ala-, Cys, Gly, Pro, Ser, Thr, or Val). Requires deformylation of the N(alpha)-formylated initiator methionine before it can be hydrolyzed.</text>
</comment>
<keyword evidence="4 6" id="KW-0479">Metal-binding</keyword>
<dbReference type="InterPro" id="IPR036005">
    <property type="entry name" value="Creatinase/aminopeptidase-like"/>
</dbReference>
<evidence type="ECO:0000313" key="8">
    <source>
        <dbReference type="EMBL" id="OGM12612.1"/>
    </source>
</evidence>
<evidence type="ECO:0000313" key="9">
    <source>
        <dbReference type="Proteomes" id="UP000179013"/>
    </source>
</evidence>
<protein>
    <recommendedName>
        <fullName evidence="6">Methionine aminopeptidase</fullName>
        <ecNumber evidence="6">3.4.11.18</ecNumber>
    </recommendedName>
</protein>
<evidence type="ECO:0000256" key="6">
    <source>
        <dbReference type="RuleBase" id="RU003653"/>
    </source>
</evidence>
<keyword evidence="2 6" id="KW-0031">Aminopeptidase</keyword>
<dbReference type="SUPFAM" id="SSF55920">
    <property type="entry name" value="Creatinase/aminopeptidase"/>
    <property type="match status" value="1"/>
</dbReference>
<evidence type="ECO:0000256" key="1">
    <source>
        <dbReference type="ARBA" id="ARBA00002521"/>
    </source>
</evidence>
<dbReference type="GO" id="GO:0070006">
    <property type="term" value="F:metalloaminopeptidase activity"/>
    <property type="evidence" value="ECO:0007669"/>
    <property type="project" value="InterPro"/>
</dbReference>
<organism evidence="8 9">
    <name type="scientific">Candidatus Woesebacteria bacterium RBG_16_39_8b</name>
    <dbReference type="NCBI Taxonomy" id="1802482"/>
    <lineage>
        <taxon>Bacteria</taxon>
        <taxon>Candidatus Woeseibacteriota</taxon>
    </lineage>
</organism>
<gene>
    <name evidence="8" type="ORF">A2V80_02310</name>
</gene>
<sequence>MNNNTINIKNEEEIKLMAEGGSKLGKVKKILMANIAVHENAENIENLANKLIKEEGAKSSFKMVKGYSWATCINVNDGVVHGIPKKSVVFAKGDVVSVDVGLYYKGFHTDTSFSVTLEGSPDKISFLSVGQKALKTAIEKAKAGNRIYDISETIQTTIEKAGYSPIKALVGHGIGTKLHEAPHIPCFVENGYKESPKIIEGWVLAIEVMYAQGKSDIYVDDDGWTIKTKDGKIAGLFEETVAVTYRGPKVLTN</sequence>
<dbReference type="GO" id="GO:0005829">
    <property type="term" value="C:cytosol"/>
    <property type="evidence" value="ECO:0007669"/>
    <property type="project" value="TreeGrafter"/>
</dbReference>
<evidence type="ECO:0000256" key="3">
    <source>
        <dbReference type="ARBA" id="ARBA00022670"/>
    </source>
</evidence>
<comment type="catalytic activity">
    <reaction evidence="6">
        <text>Release of N-terminal amino acids, preferentially methionine, from peptides and arylamides.</text>
        <dbReference type="EC" id="3.4.11.18"/>
    </reaction>
</comment>
<dbReference type="Pfam" id="PF00557">
    <property type="entry name" value="Peptidase_M24"/>
    <property type="match status" value="1"/>
</dbReference>
<dbReference type="InterPro" id="IPR002467">
    <property type="entry name" value="Pept_M24A_MAP1"/>
</dbReference>
<name>A0A1F7XC67_9BACT</name>
<dbReference type="PANTHER" id="PTHR43330:SF27">
    <property type="entry name" value="METHIONINE AMINOPEPTIDASE"/>
    <property type="match status" value="1"/>
</dbReference>
<dbReference type="AlphaFoldDB" id="A0A1F7XC67"/>
<keyword evidence="3 6" id="KW-0645">Protease</keyword>
<evidence type="ECO:0000256" key="5">
    <source>
        <dbReference type="ARBA" id="ARBA00022801"/>
    </source>
</evidence>
<reference evidence="8 9" key="1">
    <citation type="journal article" date="2016" name="Nat. Commun.">
        <title>Thousands of microbial genomes shed light on interconnected biogeochemical processes in an aquifer system.</title>
        <authorList>
            <person name="Anantharaman K."/>
            <person name="Brown C.T."/>
            <person name="Hug L.A."/>
            <person name="Sharon I."/>
            <person name="Castelle C.J."/>
            <person name="Probst A.J."/>
            <person name="Thomas B.C."/>
            <person name="Singh A."/>
            <person name="Wilkins M.J."/>
            <person name="Karaoz U."/>
            <person name="Brodie E.L."/>
            <person name="Williams K.H."/>
            <person name="Hubbard S.S."/>
            <person name="Banfield J.F."/>
        </authorList>
    </citation>
    <scope>NUCLEOTIDE SEQUENCE [LARGE SCALE GENOMIC DNA]</scope>
</reference>
<evidence type="ECO:0000259" key="7">
    <source>
        <dbReference type="Pfam" id="PF00557"/>
    </source>
</evidence>
<dbReference type="Proteomes" id="UP000179013">
    <property type="component" value="Unassembled WGS sequence"/>
</dbReference>
<keyword evidence="5" id="KW-0378">Hydrolase</keyword>
<dbReference type="InterPro" id="IPR000994">
    <property type="entry name" value="Pept_M24"/>
</dbReference>
<dbReference type="InterPro" id="IPR001714">
    <property type="entry name" value="Pept_M24_MAP"/>
</dbReference>
<dbReference type="PRINTS" id="PR00599">
    <property type="entry name" value="MAPEPTIDASE"/>
</dbReference>
<accession>A0A1F7XC67</accession>
<feature type="domain" description="Peptidase M24" evidence="7">
    <location>
        <begin position="26"/>
        <end position="244"/>
    </location>
</feature>
<comment type="similarity">
    <text evidence="6">Belongs to the peptidase M24A family.</text>
</comment>
<dbReference type="GO" id="GO:0046872">
    <property type="term" value="F:metal ion binding"/>
    <property type="evidence" value="ECO:0007669"/>
    <property type="project" value="UniProtKB-KW"/>
</dbReference>